<dbReference type="InterPro" id="IPR038731">
    <property type="entry name" value="RgtA/B/C-like"/>
</dbReference>
<dbReference type="GO" id="GO:0016763">
    <property type="term" value="F:pentosyltransferase activity"/>
    <property type="evidence" value="ECO:0007669"/>
    <property type="project" value="TreeGrafter"/>
</dbReference>
<keyword evidence="6 8" id="KW-1133">Transmembrane helix</keyword>
<proteinExistence type="predicted"/>
<feature type="transmembrane region" description="Helical" evidence="8">
    <location>
        <begin position="362"/>
        <end position="383"/>
    </location>
</feature>
<feature type="domain" description="Glycosyltransferase RgtA/B/C/D-like" evidence="9">
    <location>
        <begin position="70"/>
        <end position="224"/>
    </location>
</feature>
<dbReference type="InterPro" id="IPR050297">
    <property type="entry name" value="LipidA_mod_glycosyltrf_83"/>
</dbReference>
<comment type="subcellular location">
    <subcellularLocation>
        <location evidence="1">Cell membrane</location>
        <topology evidence="1">Multi-pass membrane protein</topology>
    </subcellularLocation>
</comment>
<sequence>MEKKKLIILLVGIFFLALILRIGFISTLDNTVDVWGDWWDELGWKLATGQGYWVNNPYFSDGPVYYSWRSPVFPLFLAGVYKLFGHSFLAAKICLAIVSSITCLLLFSLGRILLDNKSAILTSLLYVFYPPGIFWTGYLVPVTLEIFFALLTVYLCFLAEKKQDSLLFFISGFVLGFGVLTRSLFLVFIPAIFIWLTVICNVKFALKNTVYMLLSCFIVMTPWILRNYHIHKTILLTSTEGGIVCYIANNEKSLYQDSGYWDPTGRYDEPVIKAIKGLSEVETDRYFYRAAFNFIKNNPHVYFRLVADRFVRFWRISPHTFSGPGENYKSYHVKVAILTNLPIFILAGLGFIFSLRKWREYLLIYLLIIFLSIPVILFFKTVIRYREPLMPFLIIMAVFGIRCFIPEKNK</sequence>
<evidence type="ECO:0000256" key="8">
    <source>
        <dbReference type="SAM" id="Phobius"/>
    </source>
</evidence>
<dbReference type="GO" id="GO:0009103">
    <property type="term" value="P:lipopolysaccharide biosynthetic process"/>
    <property type="evidence" value="ECO:0007669"/>
    <property type="project" value="UniProtKB-ARBA"/>
</dbReference>
<dbReference type="PANTHER" id="PTHR33908">
    <property type="entry name" value="MANNOSYLTRANSFERASE YKCB-RELATED"/>
    <property type="match status" value="1"/>
</dbReference>
<name>A0A1V6C493_UNCT6</name>
<protein>
    <recommendedName>
        <fullName evidence="9">Glycosyltransferase RgtA/B/C/D-like domain-containing protein</fullName>
    </recommendedName>
</protein>
<dbReference type="EMBL" id="MWDQ01000150">
    <property type="protein sequence ID" value="OQB71743.1"/>
    <property type="molecule type" value="Genomic_DNA"/>
</dbReference>
<comment type="caution">
    <text evidence="10">The sequence shown here is derived from an EMBL/GenBank/DDBJ whole genome shotgun (WGS) entry which is preliminary data.</text>
</comment>
<accession>A0A1V6C493</accession>
<dbReference type="GO" id="GO:0005886">
    <property type="term" value="C:plasma membrane"/>
    <property type="evidence" value="ECO:0007669"/>
    <property type="project" value="UniProtKB-SubCell"/>
</dbReference>
<evidence type="ECO:0000256" key="1">
    <source>
        <dbReference type="ARBA" id="ARBA00004651"/>
    </source>
</evidence>
<evidence type="ECO:0000259" key="9">
    <source>
        <dbReference type="Pfam" id="PF13231"/>
    </source>
</evidence>
<evidence type="ECO:0000313" key="10">
    <source>
        <dbReference type="EMBL" id="OQB71743.1"/>
    </source>
</evidence>
<dbReference type="Proteomes" id="UP000485562">
    <property type="component" value="Unassembled WGS sequence"/>
</dbReference>
<feature type="transmembrane region" description="Helical" evidence="8">
    <location>
        <begin position="93"/>
        <end position="113"/>
    </location>
</feature>
<evidence type="ECO:0000256" key="4">
    <source>
        <dbReference type="ARBA" id="ARBA00022679"/>
    </source>
</evidence>
<evidence type="ECO:0000256" key="3">
    <source>
        <dbReference type="ARBA" id="ARBA00022676"/>
    </source>
</evidence>
<keyword evidence="4" id="KW-0808">Transferase</keyword>
<feature type="transmembrane region" description="Helical" evidence="8">
    <location>
        <begin position="166"/>
        <end position="196"/>
    </location>
</feature>
<reference evidence="10" key="1">
    <citation type="submission" date="2017-02" db="EMBL/GenBank/DDBJ databases">
        <title>Delving into the versatile metabolic prowess of the omnipresent phylum Bacteroidetes.</title>
        <authorList>
            <person name="Nobu M.K."/>
            <person name="Mei R."/>
            <person name="Narihiro T."/>
            <person name="Kuroda K."/>
            <person name="Liu W.-T."/>
        </authorList>
    </citation>
    <scope>NUCLEOTIDE SEQUENCE</scope>
    <source>
        <strain evidence="10">ADurb.Bin131</strain>
    </source>
</reference>
<keyword evidence="2" id="KW-1003">Cell membrane</keyword>
<evidence type="ECO:0000256" key="2">
    <source>
        <dbReference type="ARBA" id="ARBA00022475"/>
    </source>
</evidence>
<gene>
    <name evidence="10" type="ORF">BWX89_01664</name>
</gene>
<feature type="transmembrane region" description="Helical" evidence="8">
    <location>
        <begin position="208"/>
        <end position="225"/>
    </location>
</feature>
<feature type="transmembrane region" description="Helical" evidence="8">
    <location>
        <begin position="133"/>
        <end position="159"/>
    </location>
</feature>
<dbReference type="AlphaFoldDB" id="A0A1V6C493"/>
<feature type="transmembrane region" description="Helical" evidence="8">
    <location>
        <begin position="335"/>
        <end position="355"/>
    </location>
</feature>
<feature type="transmembrane region" description="Helical" evidence="8">
    <location>
        <begin position="7"/>
        <end position="28"/>
    </location>
</feature>
<evidence type="ECO:0000256" key="6">
    <source>
        <dbReference type="ARBA" id="ARBA00022989"/>
    </source>
</evidence>
<dbReference type="Pfam" id="PF13231">
    <property type="entry name" value="PMT_2"/>
    <property type="match status" value="1"/>
</dbReference>
<keyword evidence="7 8" id="KW-0472">Membrane</keyword>
<evidence type="ECO:0000256" key="5">
    <source>
        <dbReference type="ARBA" id="ARBA00022692"/>
    </source>
</evidence>
<dbReference type="PANTHER" id="PTHR33908:SF11">
    <property type="entry name" value="MEMBRANE PROTEIN"/>
    <property type="match status" value="1"/>
</dbReference>
<keyword evidence="5 8" id="KW-0812">Transmembrane</keyword>
<organism evidence="10">
    <name type="scientific">candidate division TA06 bacterium ADurb.Bin131</name>
    <dbReference type="NCBI Taxonomy" id="1852827"/>
    <lineage>
        <taxon>Bacteria</taxon>
        <taxon>Bacteria division TA06</taxon>
    </lineage>
</organism>
<evidence type="ECO:0000256" key="7">
    <source>
        <dbReference type="ARBA" id="ARBA00023136"/>
    </source>
</evidence>
<feature type="transmembrane region" description="Helical" evidence="8">
    <location>
        <begin position="389"/>
        <end position="405"/>
    </location>
</feature>
<keyword evidence="3" id="KW-0328">Glycosyltransferase</keyword>